<gene>
    <name evidence="7" type="primary">flpA</name>
    <name evidence="8" type="ORF">A3207_04225</name>
</gene>
<protein>
    <recommendedName>
        <fullName evidence="7">Fibrillarin-like rRNA/tRNA 2'-O-methyltransferase</fullName>
        <ecNumber evidence="7">2.1.1.-</ecNumber>
    </recommendedName>
</protein>
<evidence type="ECO:0000256" key="3">
    <source>
        <dbReference type="ARBA" id="ARBA00022603"/>
    </source>
</evidence>
<dbReference type="Pfam" id="PF01269">
    <property type="entry name" value="Fibrillarin"/>
    <property type="match status" value="1"/>
</dbReference>
<evidence type="ECO:0000256" key="5">
    <source>
        <dbReference type="ARBA" id="ARBA00022694"/>
    </source>
</evidence>
<feature type="binding site" evidence="7">
    <location>
        <begin position="122"/>
        <end position="123"/>
    </location>
    <ligand>
        <name>S-adenosyl-L-methionine</name>
        <dbReference type="ChEBI" id="CHEBI:59789"/>
    </ligand>
</feature>
<feature type="binding site" evidence="7">
    <location>
        <begin position="97"/>
        <end position="98"/>
    </location>
    <ligand>
        <name>S-adenosyl-L-methionine</name>
        <dbReference type="ChEBI" id="CHEBI:59789"/>
    </ligand>
</feature>
<dbReference type="GO" id="GO:0008649">
    <property type="term" value="F:rRNA methyltransferase activity"/>
    <property type="evidence" value="ECO:0007669"/>
    <property type="project" value="TreeGrafter"/>
</dbReference>
<dbReference type="Proteomes" id="UP000752814">
    <property type="component" value="Unassembled WGS sequence"/>
</dbReference>
<evidence type="ECO:0000256" key="1">
    <source>
        <dbReference type="ARBA" id="ARBA00010632"/>
    </source>
</evidence>
<evidence type="ECO:0000313" key="9">
    <source>
        <dbReference type="Proteomes" id="UP000752814"/>
    </source>
</evidence>
<dbReference type="NCBIfam" id="NF003276">
    <property type="entry name" value="PRK04266.1-2"/>
    <property type="match status" value="1"/>
</dbReference>
<dbReference type="GO" id="GO:1990259">
    <property type="term" value="F:histone H2AQ104 methyltransferase activity"/>
    <property type="evidence" value="ECO:0007669"/>
    <property type="project" value="TreeGrafter"/>
</dbReference>
<keyword evidence="6 7" id="KW-0694">RNA-binding</keyword>
<comment type="similarity">
    <text evidence="1 7">Belongs to the methyltransferase superfamily. Fibrillarin family.</text>
</comment>
<organism evidence="8 9">
    <name type="scientific">Candidatus Methanomassiliicoccus intestinalis</name>
    <dbReference type="NCBI Taxonomy" id="1406512"/>
    <lineage>
        <taxon>Archaea</taxon>
        <taxon>Methanobacteriati</taxon>
        <taxon>Thermoplasmatota</taxon>
        <taxon>Thermoplasmata</taxon>
        <taxon>Methanomassiliicoccales</taxon>
        <taxon>Methanomassiliicoccaceae</taxon>
        <taxon>Methanomassiliicoccus</taxon>
    </lineage>
</organism>
<keyword evidence="2 7" id="KW-0698">rRNA processing</keyword>
<dbReference type="PANTHER" id="PTHR10335:SF17">
    <property type="entry name" value="FIBRILLARIN"/>
    <property type="match status" value="1"/>
</dbReference>
<dbReference type="GO" id="GO:0000494">
    <property type="term" value="P:box C/D sno(s)RNA 3'-end processing"/>
    <property type="evidence" value="ECO:0007669"/>
    <property type="project" value="TreeGrafter"/>
</dbReference>
<sequence>MMRESSFGGVFEDGDKIYTVNSTPGRKVYGEKLIDCGGVEYREWVSNRSKLAAYFMKGGSFFPFHDDSKVLYLGAASGTTSSHIADIVVKGTVSCVEFSPRSFRDLVSVCESRTNMIPILADATRPEEYSFVVSSPDIVYQDIAQKGQAAIFIKNFKAFSAKSGMLVIKSRSEDVSKDPRKIYAAACDELTAAGLKVVELQTLDPFEKDHAMIGVELL</sequence>
<dbReference type="RefSeq" id="WP_400195401.1">
    <property type="nucleotide sequence ID" value="NZ_CAYAYE010000017.1"/>
</dbReference>
<feature type="binding site" evidence="7">
    <location>
        <begin position="142"/>
        <end position="145"/>
    </location>
    <ligand>
        <name>S-adenosyl-L-methionine</name>
        <dbReference type="ChEBI" id="CHEBI:59789"/>
    </ligand>
</feature>
<dbReference type="EMBL" id="LVVT01000022">
    <property type="protein sequence ID" value="TQS81615.1"/>
    <property type="molecule type" value="Genomic_DNA"/>
</dbReference>
<evidence type="ECO:0000256" key="7">
    <source>
        <dbReference type="HAMAP-Rule" id="MF_00351"/>
    </source>
</evidence>
<dbReference type="GO" id="GO:0008033">
    <property type="term" value="P:tRNA processing"/>
    <property type="evidence" value="ECO:0007669"/>
    <property type="project" value="UniProtKB-UniRule"/>
</dbReference>
<comment type="caution">
    <text evidence="8">The sequence shown here is derived from an EMBL/GenBank/DDBJ whole genome shotgun (WGS) entry which is preliminary data.</text>
</comment>
<keyword evidence="5 7" id="KW-0819">tRNA processing</keyword>
<feature type="binding site" evidence="7">
    <location>
        <begin position="79"/>
        <end position="80"/>
    </location>
    <ligand>
        <name>S-adenosyl-L-methionine</name>
        <dbReference type="ChEBI" id="CHEBI:59789"/>
    </ligand>
</feature>
<dbReference type="SMART" id="SM01206">
    <property type="entry name" value="Fibrillarin"/>
    <property type="match status" value="1"/>
</dbReference>
<keyword evidence="3 7" id="KW-0489">Methyltransferase</keyword>
<dbReference type="HAMAP" id="MF_00351">
    <property type="entry name" value="RNA_methyltransf_FlpA"/>
    <property type="match status" value="1"/>
</dbReference>
<accession>A0A8J8PGI1</accession>
<evidence type="ECO:0000256" key="6">
    <source>
        <dbReference type="ARBA" id="ARBA00022884"/>
    </source>
</evidence>
<dbReference type="GO" id="GO:0003723">
    <property type="term" value="F:RNA binding"/>
    <property type="evidence" value="ECO:0007669"/>
    <property type="project" value="UniProtKB-UniRule"/>
</dbReference>
<name>A0A8J8PGI1_9ARCH</name>
<dbReference type="SUPFAM" id="SSF53335">
    <property type="entry name" value="S-adenosyl-L-methionine-dependent methyltransferases"/>
    <property type="match status" value="1"/>
</dbReference>
<keyword evidence="4 7" id="KW-0808">Transferase</keyword>
<dbReference type="Gene3D" id="3.40.50.150">
    <property type="entry name" value="Vaccinia Virus protein VP39"/>
    <property type="match status" value="1"/>
</dbReference>
<evidence type="ECO:0000256" key="2">
    <source>
        <dbReference type="ARBA" id="ARBA00022552"/>
    </source>
</evidence>
<dbReference type="InterPro" id="IPR029063">
    <property type="entry name" value="SAM-dependent_MTases_sf"/>
</dbReference>
<dbReference type="EC" id="2.1.1.-" evidence="7"/>
<reference evidence="8" key="1">
    <citation type="submission" date="2016-03" db="EMBL/GenBank/DDBJ databases">
        <authorList>
            <person name="Borrel G."/>
            <person name="Mccann A."/>
            <person name="O'Toole P.W."/>
        </authorList>
    </citation>
    <scope>NUCLEOTIDE SEQUENCE</scope>
    <source>
        <strain evidence="8">183</strain>
    </source>
</reference>
<evidence type="ECO:0000313" key="8">
    <source>
        <dbReference type="EMBL" id="TQS81615.1"/>
    </source>
</evidence>
<dbReference type="InterPro" id="IPR000692">
    <property type="entry name" value="Fibrillarin"/>
</dbReference>
<dbReference type="PRINTS" id="PR00052">
    <property type="entry name" value="FIBRILLARIN"/>
</dbReference>
<dbReference type="PIRSF" id="PIRSF006540">
    <property type="entry name" value="Nop17p"/>
    <property type="match status" value="1"/>
</dbReference>
<dbReference type="AlphaFoldDB" id="A0A8J8PGI1"/>
<evidence type="ECO:0000256" key="4">
    <source>
        <dbReference type="ARBA" id="ARBA00022679"/>
    </source>
</evidence>
<comment type="function">
    <text evidence="7">Involved in pre-rRNA and tRNA processing. Utilizes the methyl donor S-adenosyl-L-methionine to catalyze the site-specific 2'-hydroxyl methylation of ribose moieties in rRNA and tRNA. Site specificity is provided by a guide RNA that base pairs with the substrate. Methylation occurs at a characteristic distance from the sequence involved in base pairing with the guide RNA.</text>
</comment>
<dbReference type="PANTHER" id="PTHR10335">
    <property type="entry name" value="RRNA 2-O-METHYLTRANSFERASE FIBRILLARIN"/>
    <property type="match status" value="1"/>
</dbReference>
<dbReference type="Gene3D" id="3.30.200.20">
    <property type="entry name" value="Phosphorylase Kinase, domain 1"/>
    <property type="match status" value="1"/>
</dbReference>
<proteinExistence type="inferred from homology"/>
<comment type="subunit">
    <text evidence="7">Interacts with nop5. Component of box C/D small ribonucleoprotein (sRNP) particles that contain rpl7ae, FlpA and nop5, plus a guide RNA.</text>
</comment>